<protein>
    <submittedName>
        <fullName evidence="2">Uncharacterized protein</fullName>
    </submittedName>
</protein>
<keyword evidence="1" id="KW-0472">Membrane</keyword>
<dbReference type="RefSeq" id="WP_160062531.1">
    <property type="nucleotide sequence ID" value="NZ_WUYX01000013.1"/>
</dbReference>
<dbReference type="OrthoDB" id="177633at2157"/>
<dbReference type="Proteomes" id="UP000434101">
    <property type="component" value="Unassembled WGS sequence"/>
</dbReference>
<reference evidence="2 3" key="1">
    <citation type="submission" date="2020-01" db="EMBL/GenBank/DDBJ databases">
        <title>Natronorubrum sp. JWXQ-INN 674 isolated from Inner Mongolia Autonomous Region of China.</title>
        <authorList>
            <person name="Xue Q."/>
        </authorList>
    </citation>
    <scope>NUCLEOTIDE SEQUENCE [LARGE SCALE GENOMIC DNA]</scope>
    <source>
        <strain evidence="2 3">JWXQ-INN-674</strain>
    </source>
</reference>
<dbReference type="AlphaFoldDB" id="A0A6B0VIB8"/>
<evidence type="ECO:0000313" key="3">
    <source>
        <dbReference type="Proteomes" id="UP000434101"/>
    </source>
</evidence>
<organism evidence="2 3">
    <name type="scientific">Natronorubrum halalkaliphilum</name>
    <dbReference type="NCBI Taxonomy" id="2691917"/>
    <lineage>
        <taxon>Archaea</taxon>
        <taxon>Methanobacteriati</taxon>
        <taxon>Methanobacteriota</taxon>
        <taxon>Stenosarchaea group</taxon>
        <taxon>Halobacteria</taxon>
        <taxon>Halobacteriales</taxon>
        <taxon>Natrialbaceae</taxon>
        <taxon>Natronorubrum</taxon>
    </lineage>
</organism>
<feature type="transmembrane region" description="Helical" evidence="1">
    <location>
        <begin position="101"/>
        <end position="125"/>
    </location>
</feature>
<name>A0A6B0VIB8_9EURY</name>
<feature type="transmembrane region" description="Helical" evidence="1">
    <location>
        <begin position="201"/>
        <end position="220"/>
    </location>
</feature>
<sequence length="520" mass="54787">MSSVRSVLQAARSDRRLLVVATVVASLEVAVRLGLGTLLDPHFGTLWVLLAVLLTPPVITVFGLAAVSSSAREMVVDADDWTEAGFAPQNWSLAGLLGRRAALAAVAVVGHGFAVGGGFVGFLLVDTPVRFALYWGGYGEVFTFNVLTYSPFVGIGLGTIVAWTIPAIAVVEIGNGTAVTAAVRTALTAAISVPRSVGTAVLGHFAFLVGVVGVAFVAVSTTDRIGSSGLEIGGIGVAVLFVLGGLTLAVGAGAWLATSVAFIADRFAGPSADGRLERSVPVVRLLLVVLVVTALVGTAGAVRTNEVRPMDASPDPLPDDPDGIYATAFANTDRTSHEYRWLNETNPDADPIYEFRIDRADRQLTTSFEGVDGYFSTGTFSQGQPAPLPGYAMMTSEVVPRLGEPSPDADNWTVVDERDAELTLELSDPVDVADAFGGIDLEDQTNDPEVHDSRARVIVDTERATLSRGELRLNVSDPALGDGGYDAHTVFEYEIGTDVDRPDKLGSPSMGERLWRLLAY</sequence>
<keyword evidence="1" id="KW-0812">Transmembrane</keyword>
<evidence type="ECO:0000256" key="1">
    <source>
        <dbReference type="SAM" id="Phobius"/>
    </source>
</evidence>
<comment type="caution">
    <text evidence="2">The sequence shown here is derived from an EMBL/GenBank/DDBJ whole genome shotgun (WGS) entry which is preliminary data.</text>
</comment>
<evidence type="ECO:0000313" key="2">
    <source>
        <dbReference type="EMBL" id="MXV61023.1"/>
    </source>
</evidence>
<keyword evidence="1" id="KW-1133">Transmembrane helix</keyword>
<feature type="transmembrane region" description="Helical" evidence="1">
    <location>
        <begin position="232"/>
        <end position="262"/>
    </location>
</feature>
<keyword evidence="3" id="KW-1185">Reference proteome</keyword>
<feature type="transmembrane region" description="Helical" evidence="1">
    <location>
        <begin position="46"/>
        <end position="67"/>
    </location>
</feature>
<accession>A0A6B0VIB8</accession>
<gene>
    <name evidence="2" type="ORF">GS429_02900</name>
</gene>
<proteinExistence type="predicted"/>
<feature type="transmembrane region" description="Helical" evidence="1">
    <location>
        <begin position="282"/>
        <end position="302"/>
    </location>
</feature>
<dbReference type="EMBL" id="WUYX01000013">
    <property type="protein sequence ID" value="MXV61023.1"/>
    <property type="molecule type" value="Genomic_DNA"/>
</dbReference>